<dbReference type="Pfam" id="PF00171">
    <property type="entry name" value="Aldedh"/>
    <property type="match status" value="1"/>
</dbReference>
<protein>
    <recommendedName>
        <fullName evidence="3">Aldehyde dehydrogenase</fullName>
    </recommendedName>
</protein>
<evidence type="ECO:0000259" key="6">
    <source>
        <dbReference type="Pfam" id="PF00171"/>
    </source>
</evidence>
<dbReference type="PIRSF" id="PIRSF036492">
    <property type="entry name" value="ALDH"/>
    <property type="match status" value="1"/>
</dbReference>
<dbReference type="PROSITE" id="PS00070">
    <property type="entry name" value="ALDEHYDE_DEHYDR_CYS"/>
    <property type="match status" value="1"/>
</dbReference>
<dbReference type="InterPro" id="IPR012394">
    <property type="entry name" value="Aldehyde_DH_NAD(P)"/>
</dbReference>
<accession>A0ABV6DFE2</accession>
<comment type="caution">
    <text evidence="7">The sequence shown here is derived from an EMBL/GenBank/DDBJ whole genome shotgun (WGS) entry which is preliminary data.</text>
</comment>
<evidence type="ECO:0000313" key="8">
    <source>
        <dbReference type="Proteomes" id="UP001589776"/>
    </source>
</evidence>
<dbReference type="Gene3D" id="3.40.309.10">
    <property type="entry name" value="Aldehyde Dehydrogenase, Chain A, domain 2"/>
    <property type="match status" value="1"/>
</dbReference>
<dbReference type="InterPro" id="IPR016161">
    <property type="entry name" value="Ald_DH/histidinol_DH"/>
</dbReference>
<proteinExistence type="inferred from homology"/>
<dbReference type="PROSITE" id="PS00687">
    <property type="entry name" value="ALDEHYDE_DEHYDR_GLU"/>
    <property type="match status" value="1"/>
</dbReference>
<dbReference type="CDD" id="cd07136">
    <property type="entry name" value="ALDH_YwdH-P39616"/>
    <property type="match status" value="1"/>
</dbReference>
<evidence type="ECO:0000256" key="4">
    <source>
        <dbReference type="PROSITE-ProRule" id="PRU10007"/>
    </source>
</evidence>
<dbReference type="Gene3D" id="3.40.605.10">
    <property type="entry name" value="Aldehyde Dehydrogenase, Chain A, domain 1"/>
    <property type="match status" value="1"/>
</dbReference>
<dbReference type="SUPFAM" id="SSF53720">
    <property type="entry name" value="ALDH-like"/>
    <property type="match status" value="1"/>
</dbReference>
<dbReference type="InterPro" id="IPR016160">
    <property type="entry name" value="Ald_DH_CS_CYS"/>
</dbReference>
<evidence type="ECO:0000313" key="7">
    <source>
        <dbReference type="EMBL" id="MFC0211361.1"/>
    </source>
</evidence>
<feature type="domain" description="Aldehyde dehydrogenase" evidence="6">
    <location>
        <begin position="17"/>
        <end position="432"/>
    </location>
</feature>
<dbReference type="InterPro" id="IPR016163">
    <property type="entry name" value="Ald_DH_C"/>
</dbReference>
<evidence type="ECO:0000256" key="3">
    <source>
        <dbReference type="PIRNR" id="PIRNR036492"/>
    </source>
</evidence>
<evidence type="ECO:0000256" key="2">
    <source>
        <dbReference type="ARBA" id="ARBA00023002"/>
    </source>
</evidence>
<dbReference type="InterPro" id="IPR016162">
    <property type="entry name" value="Ald_DH_N"/>
</dbReference>
<dbReference type="EMBL" id="JBHLWN010000014">
    <property type="protein sequence ID" value="MFC0211361.1"/>
    <property type="molecule type" value="Genomic_DNA"/>
</dbReference>
<dbReference type="InterPro" id="IPR029510">
    <property type="entry name" value="Ald_DH_CS_GLU"/>
</dbReference>
<sequence>MEAVSRMNLASLVQSQKQYHAGGETLDADFRIRMLRKLQEAIRRFVPALQDALAADLGKSETEAFMTELGVTMAELSFTLKNLHRWARPRKVRTPLTHFGTRSTIIPEPYGSVLIIAPWNYPVFLSLPPLIGAIAAGNCAVVKPSELAPATSGVLAELISATFPPEYVAVVQGEADTSQALLREPFDYIFFTGSTAIGRKVMEAAAVHLTPHTLELGGKSPCIVHGDARLELAARRIAWGKLLNAGQTCVAPDYILVQREVKRRFVDALKAEIVRQAGDALGGADYPRIVSEKHYSRLLGLLEGQHVLYGGRGDASRLRLEPTLVDEPDPESPLMSEEIFGPILPIISYGETEEAIRFVQERPKPLALYVFTENGAVQRDVLRRVSFGGGCVNDTVYHLSSPYLPFGGVGASGLGAYHGQASFETFSHHKSVLKQTTSFDLPFRYMNFKGSLALMKRLLK</sequence>
<evidence type="ECO:0000256" key="5">
    <source>
        <dbReference type="RuleBase" id="RU003345"/>
    </source>
</evidence>
<keyword evidence="2 3" id="KW-0560">Oxidoreductase</keyword>
<feature type="active site" evidence="4">
    <location>
        <position position="215"/>
    </location>
</feature>
<organism evidence="7 8">
    <name type="scientific">Paenibacillus chartarius</name>
    <dbReference type="NCBI Taxonomy" id="747481"/>
    <lineage>
        <taxon>Bacteria</taxon>
        <taxon>Bacillati</taxon>
        <taxon>Bacillota</taxon>
        <taxon>Bacilli</taxon>
        <taxon>Bacillales</taxon>
        <taxon>Paenibacillaceae</taxon>
        <taxon>Paenibacillus</taxon>
    </lineage>
</organism>
<name>A0ABV6DFE2_9BACL</name>
<dbReference type="RefSeq" id="WP_377468336.1">
    <property type="nucleotide sequence ID" value="NZ_JBHLWN010000014.1"/>
</dbReference>
<reference evidence="7 8" key="1">
    <citation type="submission" date="2024-09" db="EMBL/GenBank/DDBJ databases">
        <authorList>
            <person name="Sun Q."/>
            <person name="Mori K."/>
        </authorList>
    </citation>
    <scope>NUCLEOTIDE SEQUENCE [LARGE SCALE GENOMIC DNA]</scope>
    <source>
        <strain evidence="7 8">CCM 7759</strain>
    </source>
</reference>
<keyword evidence="8" id="KW-1185">Reference proteome</keyword>
<dbReference type="InterPro" id="IPR015590">
    <property type="entry name" value="Aldehyde_DH_dom"/>
</dbReference>
<dbReference type="PANTHER" id="PTHR43570">
    <property type="entry name" value="ALDEHYDE DEHYDROGENASE"/>
    <property type="match status" value="1"/>
</dbReference>
<dbReference type="Proteomes" id="UP001589776">
    <property type="component" value="Unassembled WGS sequence"/>
</dbReference>
<evidence type="ECO:0000256" key="1">
    <source>
        <dbReference type="ARBA" id="ARBA00009986"/>
    </source>
</evidence>
<comment type="similarity">
    <text evidence="1 3 5">Belongs to the aldehyde dehydrogenase family.</text>
</comment>
<dbReference type="PANTHER" id="PTHR43570:SF16">
    <property type="entry name" value="ALDEHYDE DEHYDROGENASE TYPE III, ISOFORM Q"/>
    <property type="match status" value="1"/>
</dbReference>
<gene>
    <name evidence="7" type="ORF">ACFFK0_02655</name>
</gene>